<organism evidence="3 4">
    <name type="scientific">Nicrophorus vespilloides</name>
    <name type="common">Boreal carrion beetle</name>
    <dbReference type="NCBI Taxonomy" id="110193"/>
    <lineage>
        <taxon>Eukaryota</taxon>
        <taxon>Metazoa</taxon>
        <taxon>Ecdysozoa</taxon>
        <taxon>Arthropoda</taxon>
        <taxon>Hexapoda</taxon>
        <taxon>Insecta</taxon>
        <taxon>Pterygota</taxon>
        <taxon>Neoptera</taxon>
        <taxon>Endopterygota</taxon>
        <taxon>Coleoptera</taxon>
        <taxon>Polyphaga</taxon>
        <taxon>Staphyliniformia</taxon>
        <taxon>Silphidae</taxon>
        <taxon>Nicrophorinae</taxon>
        <taxon>Nicrophorus</taxon>
    </lineage>
</organism>
<gene>
    <name evidence="4" type="primary">LOC108565602</name>
</gene>
<name>A0ABM1N1D1_NICVS</name>
<keyword evidence="1" id="KW-0444">Lipid biosynthesis</keyword>
<keyword evidence="3" id="KW-1185">Reference proteome</keyword>
<dbReference type="SUPFAM" id="SSF51735">
    <property type="entry name" value="NAD(P)-binding Rossmann-fold domains"/>
    <property type="match status" value="1"/>
</dbReference>
<evidence type="ECO:0000259" key="2">
    <source>
        <dbReference type="Pfam" id="PF07993"/>
    </source>
</evidence>
<dbReference type="InterPro" id="IPR013120">
    <property type="entry name" value="FAR_NAD-bd"/>
</dbReference>
<evidence type="ECO:0000256" key="1">
    <source>
        <dbReference type="RuleBase" id="RU363097"/>
    </source>
</evidence>
<evidence type="ECO:0000313" key="3">
    <source>
        <dbReference type="Proteomes" id="UP000695000"/>
    </source>
</evidence>
<protein>
    <recommendedName>
        <fullName evidence="1">Fatty acyl-CoA reductase</fullName>
        <ecNumber evidence="1">1.2.1.84</ecNumber>
    </recommendedName>
</protein>
<comment type="similarity">
    <text evidence="1">Belongs to the fatty acyl-CoA reductase family.</text>
</comment>
<keyword evidence="1" id="KW-0443">Lipid metabolism</keyword>
<sequence>MEEFYRNKTIFLTGGTGFLGSMVVEKLLRSFPDITKLYLLARKKQTINFMERSKEYFKYPVFERMISMNPNYYKKVCWIEGDLTMPRLNLSNEDMQVIKTVDIVIHLGASIKMKNPLREMIKNNLFGTAELLKICSDNTNIKVI</sequence>
<keyword evidence="1" id="KW-0521">NADP</keyword>
<dbReference type="EC" id="1.2.1.84" evidence="1"/>
<dbReference type="GeneID" id="108565602"/>
<dbReference type="PANTHER" id="PTHR11011">
    <property type="entry name" value="MALE STERILITY PROTEIN 2-RELATED"/>
    <property type="match status" value="1"/>
</dbReference>
<reference evidence="4" key="1">
    <citation type="submission" date="2025-08" db="UniProtKB">
        <authorList>
            <consortium name="RefSeq"/>
        </authorList>
    </citation>
    <scope>IDENTIFICATION</scope>
    <source>
        <tissue evidence="4">Whole Larva</tissue>
    </source>
</reference>
<comment type="function">
    <text evidence="1">Catalyzes the reduction of fatty acyl-CoA to fatty alcohols.</text>
</comment>
<feature type="domain" description="Thioester reductase (TE)" evidence="2">
    <location>
        <begin position="12"/>
        <end position="140"/>
    </location>
</feature>
<keyword evidence="1" id="KW-0560">Oxidoreductase</keyword>
<dbReference type="Proteomes" id="UP000695000">
    <property type="component" value="Unplaced"/>
</dbReference>
<dbReference type="InterPro" id="IPR026055">
    <property type="entry name" value="FAR"/>
</dbReference>
<dbReference type="Pfam" id="PF07993">
    <property type="entry name" value="NAD_binding_4"/>
    <property type="match status" value="1"/>
</dbReference>
<dbReference type="PANTHER" id="PTHR11011:SF45">
    <property type="entry name" value="FATTY ACYL-COA REDUCTASE CG8306-RELATED"/>
    <property type="match status" value="1"/>
</dbReference>
<accession>A0ABM1N1D1</accession>
<proteinExistence type="inferred from homology"/>
<dbReference type="InterPro" id="IPR036291">
    <property type="entry name" value="NAD(P)-bd_dom_sf"/>
</dbReference>
<dbReference type="RefSeq" id="XP_017780631.1">
    <property type="nucleotide sequence ID" value="XM_017925142.1"/>
</dbReference>
<evidence type="ECO:0000313" key="4">
    <source>
        <dbReference type="RefSeq" id="XP_017780631.1"/>
    </source>
</evidence>
<dbReference type="Gene3D" id="3.40.50.720">
    <property type="entry name" value="NAD(P)-binding Rossmann-like Domain"/>
    <property type="match status" value="1"/>
</dbReference>
<comment type="catalytic activity">
    <reaction evidence="1">
        <text>a long-chain fatty acyl-CoA + 2 NADPH + 2 H(+) = a long-chain primary fatty alcohol + 2 NADP(+) + CoA</text>
        <dbReference type="Rhea" id="RHEA:52716"/>
        <dbReference type="ChEBI" id="CHEBI:15378"/>
        <dbReference type="ChEBI" id="CHEBI:57287"/>
        <dbReference type="ChEBI" id="CHEBI:57783"/>
        <dbReference type="ChEBI" id="CHEBI:58349"/>
        <dbReference type="ChEBI" id="CHEBI:77396"/>
        <dbReference type="ChEBI" id="CHEBI:83139"/>
        <dbReference type="EC" id="1.2.1.84"/>
    </reaction>
</comment>